<proteinExistence type="predicted"/>
<dbReference type="KEGG" id="mpro:BJP34_04630"/>
<dbReference type="RefSeq" id="WP_070391339.1">
    <property type="nucleotide sequence ID" value="NZ_CP017599.1"/>
</dbReference>
<evidence type="ECO:0000313" key="3">
    <source>
        <dbReference type="Proteomes" id="UP000177870"/>
    </source>
</evidence>
<dbReference type="GO" id="GO:0009307">
    <property type="term" value="P:DNA restriction-modification system"/>
    <property type="evidence" value="ECO:0007669"/>
    <property type="project" value="UniProtKB-KW"/>
</dbReference>
<keyword evidence="2" id="KW-0255">Endonuclease</keyword>
<feature type="domain" description="Restriction endonuclease type I HsdR N-terminal" evidence="1">
    <location>
        <begin position="109"/>
        <end position="171"/>
    </location>
</feature>
<dbReference type="STRING" id="1458985.BJP34_04630"/>
<evidence type="ECO:0000259" key="1">
    <source>
        <dbReference type="Pfam" id="PF04313"/>
    </source>
</evidence>
<dbReference type="Proteomes" id="UP000177870">
    <property type="component" value="Chromosome"/>
</dbReference>
<dbReference type="OrthoDB" id="511707at2"/>
<evidence type="ECO:0000313" key="2">
    <source>
        <dbReference type="EMBL" id="AOW98832.1"/>
    </source>
</evidence>
<protein>
    <submittedName>
        <fullName evidence="2">Restriction endonuclease subunit R</fullName>
    </submittedName>
</protein>
<dbReference type="InterPro" id="IPR007409">
    <property type="entry name" value="Restrct_endonuc_type1_HsdR_N"/>
</dbReference>
<organism evidence="2 3">
    <name type="scientific">Moorena producens PAL-8-15-08-1</name>
    <dbReference type="NCBI Taxonomy" id="1458985"/>
    <lineage>
        <taxon>Bacteria</taxon>
        <taxon>Bacillati</taxon>
        <taxon>Cyanobacteriota</taxon>
        <taxon>Cyanophyceae</taxon>
        <taxon>Coleofasciculales</taxon>
        <taxon>Coleofasciculaceae</taxon>
        <taxon>Moorena</taxon>
    </lineage>
</organism>
<dbReference type="GO" id="GO:0009035">
    <property type="term" value="F:type I site-specific deoxyribonuclease activity"/>
    <property type="evidence" value="ECO:0007669"/>
    <property type="project" value="UniProtKB-EC"/>
</dbReference>
<accession>A0A1D8TMM7</accession>
<dbReference type="GO" id="GO:0005524">
    <property type="term" value="F:ATP binding"/>
    <property type="evidence" value="ECO:0007669"/>
    <property type="project" value="UniProtKB-KW"/>
</dbReference>
<dbReference type="AlphaFoldDB" id="A0A1D8TMM7"/>
<keyword evidence="2" id="KW-0378">Hydrolase</keyword>
<dbReference type="Pfam" id="PF04313">
    <property type="entry name" value="HSDR_N"/>
    <property type="match status" value="1"/>
</dbReference>
<dbReference type="GO" id="GO:0003677">
    <property type="term" value="F:DNA binding"/>
    <property type="evidence" value="ECO:0007669"/>
    <property type="project" value="UniProtKB-KW"/>
</dbReference>
<dbReference type="EMBL" id="CP017599">
    <property type="protein sequence ID" value="AOW98832.1"/>
    <property type="molecule type" value="Genomic_DNA"/>
</dbReference>
<gene>
    <name evidence="2" type="ORF">BJP34_04630</name>
</gene>
<name>A0A1D8TMM7_9CYAN</name>
<reference evidence="3" key="1">
    <citation type="submission" date="2016-10" db="EMBL/GenBank/DDBJ databases">
        <title>Comparative genomics uncovers the prolific and rare metabolic potential of the cyanobacterial genus Moorea.</title>
        <authorList>
            <person name="Leao T."/>
            <person name="Castelao G."/>
            <person name="Korobeynikov A."/>
            <person name="Monroe E.A."/>
            <person name="Podell S."/>
            <person name="Glukhov E."/>
            <person name="Allen E."/>
            <person name="Gerwick W.H."/>
            <person name="Gerwick L."/>
        </authorList>
    </citation>
    <scope>NUCLEOTIDE SEQUENCE [LARGE SCALE GENOMIC DNA]</scope>
    <source>
        <strain evidence="3">PAL-8-15-08-1</strain>
    </source>
</reference>
<sequence>MVKTIAVTELSLHDVKVKFNLTPAEDDQFFREWQEELPELTDTERQSLEQIKAHMLYLEQYPMVEDIVKMVVLSPLLGLAGFYGSPFHLKTEAAIEIAAVEEHEILRGLIDVLVLQDQFWVLVIESKQAGFSLKSAIPQALTYMMANPNQLRHSFGLVTNGTNFRFLKVSKSGIPMYALSDEFTLYRGNDWYNVLRILKRIAQLAVN</sequence>
<keyword evidence="2" id="KW-0540">Nuclease</keyword>